<reference evidence="2" key="1">
    <citation type="journal article" date="2022" name="Mol. Ecol. Resour.">
        <title>The genomes of chicory, endive, great burdock and yacon provide insights into Asteraceae palaeo-polyploidization history and plant inulin production.</title>
        <authorList>
            <person name="Fan W."/>
            <person name="Wang S."/>
            <person name="Wang H."/>
            <person name="Wang A."/>
            <person name="Jiang F."/>
            <person name="Liu H."/>
            <person name="Zhao H."/>
            <person name="Xu D."/>
            <person name="Zhang Y."/>
        </authorList>
    </citation>
    <scope>NUCLEOTIDE SEQUENCE [LARGE SCALE GENOMIC DNA]</scope>
    <source>
        <strain evidence="2">cv. Niubang</strain>
    </source>
</reference>
<protein>
    <submittedName>
        <fullName evidence="1">Uncharacterized protein</fullName>
    </submittedName>
</protein>
<accession>A0ACB9C2Z0</accession>
<proteinExistence type="predicted"/>
<dbReference type="EMBL" id="CM042051">
    <property type="protein sequence ID" value="KAI3728574.1"/>
    <property type="molecule type" value="Genomic_DNA"/>
</dbReference>
<evidence type="ECO:0000313" key="1">
    <source>
        <dbReference type="EMBL" id="KAI3728574.1"/>
    </source>
</evidence>
<reference evidence="1 2" key="2">
    <citation type="journal article" date="2022" name="Mol. Ecol. Resour.">
        <title>The genomes of chicory, endive, great burdock and yacon provide insights into Asteraceae paleo-polyploidization history and plant inulin production.</title>
        <authorList>
            <person name="Fan W."/>
            <person name="Wang S."/>
            <person name="Wang H."/>
            <person name="Wang A."/>
            <person name="Jiang F."/>
            <person name="Liu H."/>
            <person name="Zhao H."/>
            <person name="Xu D."/>
            <person name="Zhang Y."/>
        </authorList>
    </citation>
    <scope>NUCLEOTIDE SEQUENCE [LARGE SCALE GENOMIC DNA]</scope>
    <source>
        <strain evidence="2">cv. Niubang</strain>
    </source>
</reference>
<comment type="caution">
    <text evidence="1">The sequence shown here is derived from an EMBL/GenBank/DDBJ whole genome shotgun (WGS) entry which is preliminary data.</text>
</comment>
<keyword evidence="2" id="KW-1185">Reference proteome</keyword>
<sequence>MATNGESSLRDGDGGTEASLDKIKRQLASGSGRNLLQGPLLKRSETLRKWNERWVILDPTTGKMEYKIRRNDPTIKGTITFDSNSTIMTSPYNFHGLPKYDNCIIYIATPQKKEYFLCAETPGAARAWVATLHATQLVLRAHKEAVNSLAGNSSAKLGTVSAVVAAANSTALESSKEIETALQIARRNALGSVMNKTPDGPMDDLTIMKETLRVKDEELQNLARDIRARDSTIKEIAEKLTETAEAAEGAASAAHTMDEQRRIASSEVERLKKELEKQAMSYSLKLRGSEEKVMVLTKEREQLIKQRDSSHQEALLWRSELAKARERVVILEGAVVRAEEKVRVKEAETEAVIKEATEKESAARNQNQELLAYINMLQVQLKSRQQENTKEVLEERGESCSDGDTQPLTKHVHPSEENVDKACLSVSRNIPVSERSLVHPAPAVDQTGIRPIGDGEWNDIEATEARIADVREIATDTEGNSLDIPVFLQPNNTQQQEGSAYHPHVPTFRQPDDTQPEQTTDSYHQP</sequence>
<organism evidence="1 2">
    <name type="scientific">Arctium lappa</name>
    <name type="common">Greater burdock</name>
    <name type="synonym">Lappa major</name>
    <dbReference type="NCBI Taxonomy" id="4217"/>
    <lineage>
        <taxon>Eukaryota</taxon>
        <taxon>Viridiplantae</taxon>
        <taxon>Streptophyta</taxon>
        <taxon>Embryophyta</taxon>
        <taxon>Tracheophyta</taxon>
        <taxon>Spermatophyta</taxon>
        <taxon>Magnoliopsida</taxon>
        <taxon>eudicotyledons</taxon>
        <taxon>Gunneridae</taxon>
        <taxon>Pentapetalae</taxon>
        <taxon>asterids</taxon>
        <taxon>campanulids</taxon>
        <taxon>Asterales</taxon>
        <taxon>Asteraceae</taxon>
        <taxon>Carduoideae</taxon>
        <taxon>Cardueae</taxon>
        <taxon>Arctiinae</taxon>
        <taxon>Arctium</taxon>
    </lineage>
</organism>
<evidence type="ECO:0000313" key="2">
    <source>
        <dbReference type="Proteomes" id="UP001055879"/>
    </source>
</evidence>
<gene>
    <name evidence="1" type="ORF">L6452_17212</name>
</gene>
<name>A0ACB9C2Z0_ARCLA</name>
<dbReference type="Proteomes" id="UP001055879">
    <property type="component" value="Linkage Group LG05"/>
</dbReference>